<evidence type="ECO:0000256" key="1">
    <source>
        <dbReference type="ARBA" id="ARBA00022679"/>
    </source>
</evidence>
<keyword evidence="2" id="KW-0802">TPR repeat</keyword>
<dbReference type="PROSITE" id="PS50005">
    <property type="entry name" value="TPR"/>
    <property type="match status" value="2"/>
</dbReference>
<gene>
    <name evidence="3" type="ORF">DJ021_03625</name>
</gene>
<proteinExistence type="predicted"/>
<evidence type="ECO:0000313" key="3">
    <source>
        <dbReference type="EMBL" id="RAK58954.1"/>
    </source>
</evidence>
<keyword evidence="1" id="KW-0808">Transferase</keyword>
<protein>
    <submittedName>
        <fullName evidence="3">Uncharacterized protein</fullName>
    </submittedName>
</protein>
<dbReference type="InterPro" id="IPR019734">
    <property type="entry name" value="TPR_rpt"/>
</dbReference>
<dbReference type="SMART" id="SM00028">
    <property type="entry name" value="TPR"/>
    <property type="match status" value="5"/>
</dbReference>
<dbReference type="SUPFAM" id="SSF48452">
    <property type="entry name" value="TPR-like"/>
    <property type="match status" value="2"/>
</dbReference>
<dbReference type="EMBL" id="QFYP01000001">
    <property type="protein sequence ID" value="RAK58954.1"/>
    <property type="molecule type" value="Genomic_DNA"/>
</dbReference>
<dbReference type="Pfam" id="PF14559">
    <property type="entry name" value="TPR_19"/>
    <property type="match status" value="1"/>
</dbReference>
<dbReference type="PANTHER" id="PTHR12788">
    <property type="entry name" value="PROTEIN-TYROSINE SULFOTRANSFERASE 2"/>
    <property type="match status" value="1"/>
</dbReference>
<reference evidence="4" key="1">
    <citation type="submission" date="2018-05" db="EMBL/GenBank/DDBJ databases">
        <authorList>
            <person name="Li X."/>
        </authorList>
    </citation>
    <scope>NUCLEOTIDE SEQUENCE [LARGE SCALE GENOMIC DNA]</scope>
    <source>
        <strain evidence="4">HKS-05</strain>
    </source>
</reference>
<dbReference type="Gene3D" id="3.40.50.300">
    <property type="entry name" value="P-loop containing nucleotide triphosphate hydrolases"/>
    <property type="match status" value="1"/>
</dbReference>
<keyword evidence="4" id="KW-1185">Reference proteome</keyword>
<evidence type="ECO:0000256" key="2">
    <source>
        <dbReference type="PROSITE-ProRule" id="PRU00339"/>
    </source>
</evidence>
<feature type="repeat" description="TPR" evidence="2">
    <location>
        <begin position="79"/>
        <end position="112"/>
    </location>
</feature>
<dbReference type="PANTHER" id="PTHR12788:SF10">
    <property type="entry name" value="PROTEIN-TYROSINE SULFOTRANSFERASE"/>
    <property type="match status" value="1"/>
</dbReference>
<dbReference type="GO" id="GO:0008476">
    <property type="term" value="F:protein-tyrosine sulfotransferase activity"/>
    <property type="evidence" value="ECO:0007669"/>
    <property type="project" value="InterPro"/>
</dbReference>
<dbReference type="Pfam" id="PF13469">
    <property type="entry name" value="Sulfotransfer_3"/>
    <property type="match status" value="1"/>
</dbReference>
<dbReference type="RefSeq" id="WP_111456247.1">
    <property type="nucleotide sequence ID" value="NZ_QFYP01000001.1"/>
</dbReference>
<sequence length="673" mass="72934">MPGAATEPVGTLATALAHAARLLPVDPSAAEAQSREILKVAPEHPPALLLLAASLRSQGAAAAARDILQPLTAANPRWAQAWFQSGLACAALGEGPAAVAALHRATELEPAHAQAWRALGDQLTQAGDTAGADDAYARHIRASVSDPELVEAATALCDNDLPTAERRLRDFLKRHPTDVAAIRMLAEAGARLGRYDDAEALLARCLELAPSFTAARHNYASVLYRQNKAAAAIAEVEGLLAGDPRNPGYRNLRAAALGKIGEYEQSIDTYRSVLEEFPAQPKVWMSLGHGLKTVGRQAEAVAAYRRSLELMPGLGEAWWSLANLKTVRFTTEDVAAMEAQVARADIAPEDRFHLQFALGKALEDAGDDAGSFAHYAAGNALRRQTLAYDADETTDHLRRSRALFSAAFFAERAGQGDPAADPIFIVGLPRAGSTLIEQILSSHSQVEGTQELPDIIAIARRIGRESRKAGKGAYPEALADLPADALAALGAEYLARAQVHRKLGRRFFIDKMPNNFAHIGLIQLILPNAKIVDARRHPLGCCFSGFKQHFAQGQAFTYDLADIGRYYADYVALMDHFDAVLPARVHRVHYEAMVADPEAEVRRLLDHCGLPFEAACLKFYENDRAVRTASSEQVRQPIFTDATDHWRRFEPWLGPLKASLGTVLDTYPEAPAS</sequence>
<comment type="caution">
    <text evidence="3">The sequence shown here is derived from an EMBL/GenBank/DDBJ whole genome shotgun (WGS) entry which is preliminary data.</text>
</comment>
<dbReference type="Pfam" id="PF13432">
    <property type="entry name" value="TPR_16"/>
    <property type="match status" value="1"/>
</dbReference>
<feature type="repeat" description="TPR" evidence="2">
    <location>
        <begin position="281"/>
        <end position="314"/>
    </location>
</feature>
<accession>A0A328AZC9</accession>
<dbReference type="OrthoDB" id="9800698at2"/>
<dbReference type="AlphaFoldDB" id="A0A328AZC9"/>
<dbReference type="Gene3D" id="1.25.40.10">
    <property type="entry name" value="Tetratricopeptide repeat domain"/>
    <property type="match status" value="3"/>
</dbReference>
<dbReference type="SUPFAM" id="SSF52540">
    <property type="entry name" value="P-loop containing nucleoside triphosphate hydrolases"/>
    <property type="match status" value="1"/>
</dbReference>
<name>A0A328AZC9_9CAUL</name>
<evidence type="ECO:0000313" key="4">
    <source>
        <dbReference type="Proteomes" id="UP000249842"/>
    </source>
</evidence>
<dbReference type="InterPro" id="IPR027417">
    <property type="entry name" value="P-loop_NTPase"/>
</dbReference>
<organism evidence="3 4">
    <name type="scientific">Phenylobacterium hankyongense</name>
    <dbReference type="NCBI Taxonomy" id="1813876"/>
    <lineage>
        <taxon>Bacteria</taxon>
        <taxon>Pseudomonadati</taxon>
        <taxon>Pseudomonadota</taxon>
        <taxon>Alphaproteobacteria</taxon>
        <taxon>Caulobacterales</taxon>
        <taxon>Caulobacteraceae</taxon>
        <taxon>Phenylobacterium</taxon>
    </lineage>
</organism>
<dbReference type="InterPro" id="IPR026634">
    <property type="entry name" value="TPST-like"/>
</dbReference>
<dbReference type="Proteomes" id="UP000249842">
    <property type="component" value="Unassembled WGS sequence"/>
</dbReference>
<dbReference type="InterPro" id="IPR011990">
    <property type="entry name" value="TPR-like_helical_dom_sf"/>
</dbReference>